<organism evidence="1 2">
    <name type="scientific">Fusarium oxysporum f. sp. raphani 54005</name>
    <dbReference type="NCBI Taxonomy" id="1089458"/>
    <lineage>
        <taxon>Eukaryota</taxon>
        <taxon>Fungi</taxon>
        <taxon>Dikarya</taxon>
        <taxon>Ascomycota</taxon>
        <taxon>Pezizomycotina</taxon>
        <taxon>Sordariomycetes</taxon>
        <taxon>Hypocreomycetidae</taxon>
        <taxon>Hypocreales</taxon>
        <taxon>Nectriaceae</taxon>
        <taxon>Fusarium</taxon>
        <taxon>Fusarium oxysporum species complex</taxon>
    </lineage>
</organism>
<dbReference type="AlphaFoldDB" id="X0BA53"/>
<protein>
    <submittedName>
        <fullName evidence="1">Uncharacterized protein</fullName>
    </submittedName>
</protein>
<gene>
    <name evidence="1" type="ORF">FOQG_19556</name>
</gene>
<dbReference type="Proteomes" id="UP000030663">
    <property type="component" value="Unassembled WGS sequence"/>
</dbReference>
<reference evidence="1 2" key="1">
    <citation type="submission" date="2011-11" db="EMBL/GenBank/DDBJ databases">
        <title>The Genome Sequence of Fusarium oxysporum PHW815.</title>
        <authorList>
            <consortium name="The Broad Institute Genome Sequencing Platform"/>
            <person name="Ma L.-J."/>
            <person name="Gale L.R."/>
            <person name="Schwartz D.C."/>
            <person name="Zhou S."/>
            <person name="Corby-Kistler H."/>
            <person name="Young S.K."/>
            <person name="Zeng Q."/>
            <person name="Gargeya S."/>
            <person name="Fitzgerald M."/>
            <person name="Haas B."/>
            <person name="Abouelleil A."/>
            <person name="Alvarado L."/>
            <person name="Arachchi H.M."/>
            <person name="Berlin A."/>
            <person name="Brown A."/>
            <person name="Chapman S.B."/>
            <person name="Chen Z."/>
            <person name="Dunbar C."/>
            <person name="Freedman E."/>
            <person name="Gearin G."/>
            <person name="Goldberg J."/>
            <person name="Griggs A."/>
            <person name="Gujja S."/>
            <person name="Heiman D."/>
            <person name="Howarth C."/>
            <person name="Larson L."/>
            <person name="Lui A."/>
            <person name="MacDonald P.J.P."/>
            <person name="Montmayeur A."/>
            <person name="Murphy C."/>
            <person name="Neiman D."/>
            <person name="Pearson M."/>
            <person name="Priest M."/>
            <person name="Roberts A."/>
            <person name="Saif S."/>
            <person name="Shea T."/>
            <person name="Shenoy N."/>
            <person name="Sisk P."/>
            <person name="Stolte C."/>
            <person name="Sykes S."/>
            <person name="Wortman J."/>
            <person name="Nusbaum C."/>
            <person name="Birren B."/>
        </authorList>
    </citation>
    <scope>NUCLEOTIDE SEQUENCE [LARGE SCALE GENOMIC DNA]</scope>
    <source>
        <strain evidence="1 2">54005</strain>
    </source>
</reference>
<proteinExistence type="predicted"/>
<dbReference type="HOGENOM" id="CLU_2979191_0_0_1"/>
<dbReference type="EMBL" id="KI979932">
    <property type="protein sequence ID" value="EXK75678.1"/>
    <property type="molecule type" value="Genomic_DNA"/>
</dbReference>
<evidence type="ECO:0000313" key="2">
    <source>
        <dbReference type="Proteomes" id="UP000030663"/>
    </source>
</evidence>
<keyword evidence="2" id="KW-1185">Reference proteome</keyword>
<sequence length="58" mass="6530">MDSLAEYLEAAGNRIFQLPIPGAPPIYPILHVEHRADSNDVWVVRASCLIFRAPPWNT</sequence>
<evidence type="ECO:0000313" key="1">
    <source>
        <dbReference type="EMBL" id="EXK75678.1"/>
    </source>
</evidence>
<accession>X0BA53</accession>
<name>X0BA53_FUSOX</name>